<keyword evidence="1" id="KW-0472">Membrane</keyword>
<gene>
    <name evidence="3" type="ORF">Mal48_35450</name>
</gene>
<dbReference type="OrthoDB" id="242858at2"/>
<protein>
    <recommendedName>
        <fullName evidence="2">DUF1559 domain-containing protein</fullName>
    </recommendedName>
</protein>
<feature type="transmembrane region" description="Helical" evidence="1">
    <location>
        <begin position="12"/>
        <end position="38"/>
    </location>
</feature>
<keyword evidence="1" id="KW-0812">Transmembrane</keyword>
<dbReference type="EMBL" id="CP036267">
    <property type="protein sequence ID" value="QDT34285.1"/>
    <property type="molecule type" value="Genomic_DNA"/>
</dbReference>
<sequence length="349" mass="38711">MIKLHKFKFHNLRGFTVIEFVTVISIIFLLIALLLPAIQKTRDSARSVQCKNNMKQIALALHNYHDAQATFPPGYISIMGIREKSLQNEWGWGALLLPYLDQTPLFLRINFETGVNISLSNSSDSAPAGIAFTTPNASLVATQIYSYSCPIDTIHFESKEYESLVKSRAYAYSSYSAITGVNWMDLPCATVVASLKHEDLTLTEEPCLPAEGVFYLNSRVRFKDIRDGGSQTLLIGEASLRMPRKSTIISLPFQFQQKQVKDWRLNWAGVSTPLNQEQVLTATTEGINKKSTKGFFSGLQSSHTGGAHAALADGSVRFFSENIDSSTQAPYGVLQHLSTIQSNDLADKF</sequence>
<dbReference type="AlphaFoldDB" id="A0A517QRP3"/>
<dbReference type="InterPro" id="IPR011453">
    <property type="entry name" value="DUF1559"/>
</dbReference>
<dbReference type="PANTHER" id="PTHR30093:SF2">
    <property type="entry name" value="TYPE II SECRETION SYSTEM PROTEIN H"/>
    <property type="match status" value="1"/>
</dbReference>
<dbReference type="InterPro" id="IPR027558">
    <property type="entry name" value="Pre_pil_HX9DG_C"/>
</dbReference>
<evidence type="ECO:0000256" key="1">
    <source>
        <dbReference type="SAM" id="Phobius"/>
    </source>
</evidence>
<name>A0A517QRP3_9PLAN</name>
<dbReference type="KEGG" id="tpol:Mal48_35450"/>
<keyword evidence="1" id="KW-1133">Transmembrane helix</keyword>
<organism evidence="3 4">
    <name type="scientific">Thalassoglobus polymorphus</name>
    <dbReference type="NCBI Taxonomy" id="2527994"/>
    <lineage>
        <taxon>Bacteria</taxon>
        <taxon>Pseudomonadati</taxon>
        <taxon>Planctomycetota</taxon>
        <taxon>Planctomycetia</taxon>
        <taxon>Planctomycetales</taxon>
        <taxon>Planctomycetaceae</taxon>
        <taxon>Thalassoglobus</taxon>
    </lineage>
</organism>
<dbReference type="SUPFAM" id="SSF54523">
    <property type="entry name" value="Pili subunits"/>
    <property type="match status" value="1"/>
</dbReference>
<evidence type="ECO:0000313" key="4">
    <source>
        <dbReference type="Proteomes" id="UP000315724"/>
    </source>
</evidence>
<dbReference type="RefSeq" id="WP_145201991.1">
    <property type="nucleotide sequence ID" value="NZ_CP036267.1"/>
</dbReference>
<dbReference type="Gene3D" id="3.30.700.10">
    <property type="entry name" value="Glycoprotein, Type 4 Pilin"/>
    <property type="match status" value="1"/>
</dbReference>
<accession>A0A517QRP3</accession>
<evidence type="ECO:0000313" key="3">
    <source>
        <dbReference type="EMBL" id="QDT34285.1"/>
    </source>
</evidence>
<evidence type="ECO:0000259" key="2">
    <source>
        <dbReference type="Pfam" id="PF07596"/>
    </source>
</evidence>
<feature type="domain" description="DUF1559" evidence="2">
    <location>
        <begin position="39"/>
        <end position="325"/>
    </location>
</feature>
<dbReference type="Pfam" id="PF07596">
    <property type="entry name" value="SBP_bac_10"/>
    <property type="match status" value="1"/>
</dbReference>
<proteinExistence type="predicted"/>
<dbReference type="Proteomes" id="UP000315724">
    <property type="component" value="Chromosome"/>
</dbReference>
<dbReference type="PANTHER" id="PTHR30093">
    <property type="entry name" value="GENERAL SECRETION PATHWAY PROTEIN G"/>
    <property type="match status" value="1"/>
</dbReference>
<keyword evidence="4" id="KW-1185">Reference proteome</keyword>
<reference evidence="3 4" key="1">
    <citation type="submission" date="2019-02" db="EMBL/GenBank/DDBJ databases">
        <title>Deep-cultivation of Planctomycetes and their phenomic and genomic characterization uncovers novel biology.</title>
        <authorList>
            <person name="Wiegand S."/>
            <person name="Jogler M."/>
            <person name="Boedeker C."/>
            <person name="Pinto D."/>
            <person name="Vollmers J."/>
            <person name="Rivas-Marin E."/>
            <person name="Kohn T."/>
            <person name="Peeters S.H."/>
            <person name="Heuer A."/>
            <person name="Rast P."/>
            <person name="Oberbeckmann S."/>
            <person name="Bunk B."/>
            <person name="Jeske O."/>
            <person name="Meyerdierks A."/>
            <person name="Storesund J.E."/>
            <person name="Kallscheuer N."/>
            <person name="Luecker S."/>
            <person name="Lage O.M."/>
            <person name="Pohl T."/>
            <person name="Merkel B.J."/>
            <person name="Hornburger P."/>
            <person name="Mueller R.-W."/>
            <person name="Bruemmer F."/>
            <person name="Labrenz M."/>
            <person name="Spormann A.M."/>
            <person name="Op den Camp H."/>
            <person name="Overmann J."/>
            <person name="Amann R."/>
            <person name="Jetten M.S.M."/>
            <person name="Mascher T."/>
            <person name="Medema M.H."/>
            <person name="Devos D.P."/>
            <person name="Kaster A.-K."/>
            <person name="Ovreas L."/>
            <person name="Rohde M."/>
            <person name="Galperin M.Y."/>
            <person name="Jogler C."/>
        </authorList>
    </citation>
    <scope>NUCLEOTIDE SEQUENCE [LARGE SCALE GENOMIC DNA]</scope>
    <source>
        <strain evidence="3 4">Mal48</strain>
    </source>
</reference>
<dbReference type="NCBIfam" id="TIGR04294">
    <property type="entry name" value="pre_pil_HX9DG"/>
    <property type="match status" value="1"/>
</dbReference>
<dbReference type="InterPro" id="IPR045584">
    <property type="entry name" value="Pilin-like"/>
</dbReference>